<dbReference type="Proteomes" id="UP000306038">
    <property type="component" value="Unassembled WGS sequence"/>
</dbReference>
<protein>
    <submittedName>
        <fullName evidence="2">MarR family transcriptional regulator</fullName>
    </submittedName>
</protein>
<comment type="caution">
    <text evidence="2">The sequence shown here is derived from an EMBL/GenBank/DDBJ whole genome shotgun (WGS) entry which is preliminary data.</text>
</comment>
<accession>A0ABY2R9S2</accession>
<gene>
    <name evidence="2" type="ORF">EK417_05325</name>
</gene>
<reference evidence="2 3" key="1">
    <citation type="submission" date="2019-01" db="EMBL/GenBank/DDBJ databases">
        <authorList>
            <person name="B I."/>
            <person name="Ch S."/>
            <person name="Ch V.R."/>
        </authorList>
    </citation>
    <scope>NUCLEOTIDE SEQUENCE [LARGE SCALE GENOMIC DNA]</scope>
    <source>
        <strain evidence="2 3">JC507</strain>
    </source>
</reference>
<dbReference type="PRINTS" id="PR00598">
    <property type="entry name" value="HTHMARR"/>
</dbReference>
<organism evidence="2 3">
    <name type="scientific">Chryseobacterium candidae</name>
    <dbReference type="NCBI Taxonomy" id="1978493"/>
    <lineage>
        <taxon>Bacteria</taxon>
        <taxon>Pseudomonadati</taxon>
        <taxon>Bacteroidota</taxon>
        <taxon>Flavobacteriia</taxon>
        <taxon>Flavobacteriales</taxon>
        <taxon>Weeksellaceae</taxon>
        <taxon>Chryseobacterium group</taxon>
        <taxon>Chryseobacterium</taxon>
    </lineage>
</organism>
<dbReference type="EMBL" id="SDLV01000010">
    <property type="protein sequence ID" value="THV62325.1"/>
    <property type="molecule type" value="Genomic_DNA"/>
</dbReference>
<evidence type="ECO:0000313" key="2">
    <source>
        <dbReference type="EMBL" id="THV62325.1"/>
    </source>
</evidence>
<dbReference type="InterPro" id="IPR000835">
    <property type="entry name" value="HTH_MarR-typ"/>
</dbReference>
<evidence type="ECO:0000313" key="3">
    <source>
        <dbReference type="Proteomes" id="UP000306038"/>
    </source>
</evidence>
<dbReference type="Gene3D" id="1.10.10.10">
    <property type="entry name" value="Winged helix-like DNA-binding domain superfamily/Winged helix DNA-binding domain"/>
    <property type="match status" value="1"/>
</dbReference>
<keyword evidence="3" id="KW-1185">Reference proteome</keyword>
<dbReference type="RefSeq" id="WP_076597698.1">
    <property type="nucleotide sequence ID" value="NZ_SDLV01000010.1"/>
</dbReference>
<dbReference type="InterPro" id="IPR036388">
    <property type="entry name" value="WH-like_DNA-bd_sf"/>
</dbReference>
<proteinExistence type="predicted"/>
<dbReference type="Pfam" id="PF13463">
    <property type="entry name" value="HTH_27"/>
    <property type="match status" value="1"/>
</dbReference>
<evidence type="ECO:0000259" key="1">
    <source>
        <dbReference type="PROSITE" id="PS50995"/>
    </source>
</evidence>
<dbReference type="PROSITE" id="PS50995">
    <property type="entry name" value="HTH_MARR_2"/>
    <property type="match status" value="1"/>
</dbReference>
<sequence length="219" mass="25356">MNFDLIKSVVEIVQQFVEENEEKAIYSNDLHGFTEWIKASQKTNSEIQDPDWIGRELGRSSDSVINTLLIRMSRYAKSYSRSAMNNSVFSSQDDFIYLISLKTMGPMSKMELIRYNVHEKSSGILVINRLISNGWVEQVASQKDKRIKQIQITEQGLIILNNHMDEIRKASRLVTGNLNQSERMLLISILSKLDEFHYSVYRMNLETKDLIDIACKKLN</sequence>
<feature type="domain" description="HTH marR-type" evidence="1">
    <location>
        <begin position="62"/>
        <end position="195"/>
    </location>
</feature>
<dbReference type="InterPro" id="IPR036390">
    <property type="entry name" value="WH_DNA-bd_sf"/>
</dbReference>
<dbReference type="SUPFAM" id="SSF46785">
    <property type="entry name" value="Winged helix' DNA-binding domain"/>
    <property type="match status" value="1"/>
</dbReference>
<name>A0ABY2R9S2_9FLAO</name>